<evidence type="ECO:0000259" key="1">
    <source>
        <dbReference type="SMART" id="SM00225"/>
    </source>
</evidence>
<protein>
    <submittedName>
        <fullName evidence="3">BTB domain-containing protein</fullName>
    </submittedName>
</protein>
<dbReference type="WBParaSite" id="Gr19_v10_g10232.t2">
    <property type="protein sequence ID" value="Gr19_v10_g10232.t2"/>
    <property type="gene ID" value="Gr19_v10_g10232"/>
</dbReference>
<evidence type="ECO:0000313" key="2">
    <source>
        <dbReference type="Proteomes" id="UP000887572"/>
    </source>
</evidence>
<dbReference type="AlphaFoldDB" id="A0A914GPJ1"/>
<dbReference type="CDD" id="cd18186">
    <property type="entry name" value="BTB_POZ_ZBTB_KLHL-like"/>
    <property type="match status" value="1"/>
</dbReference>
<proteinExistence type="predicted"/>
<sequence>MNDDIYVDYAIVEETTAIDMKKRCNQSTTFSDLTMFAALEFEINSTKNKMTIKDIGNASQSANAAEPLAQIVLWQWNGGTQEIQNKMLLNTGGNVETKSLNYGTSVVVRILKKRALNEKNPCPPVFSPNDDLSVHIGDRQITVSTHWLMSVSPVVNRMLSVEMKEKRERTLNLDGLGIEMEQFKSFLEAISMSALHNRTLPNPKNVVSLLKLADYFQVDWLKKQCEAHLIHCVEIPAIERFQLIERYRLNKLEQYFMRCLNSTNLREFFKANIDQLMADGFISKKLLSELILRLC</sequence>
<dbReference type="SUPFAM" id="SSF54695">
    <property type="entry name" value="POZ domain"/>
    <property type="match status" value="1"/>
</dbReference>
<evidence type="ECO:0000313" key="3">
    <source>
        <dbReference type="WBParaSite" id="Gr19_v10_g10232.t2"/>
    </source>
</evidence>
<keyword evidence="2" id="KW-1185">Reference proteome</keyword>
<dbReference type="Gene3D" id="3.30.710.10">
    <property type="entry name" value="Potassium Channel Kv1.1, Chain A"/>
    <property type="match status" value="1"/>
</dbReference>
<dbReference type="PANTHER" id="PTHR22744">
    <property type="entry name" value="HELIX LOOP HELIX PROTEIN 21-RELATED"/>
    <property type="match status" value="1"/>
</dbReference>
<dbReference type="PANTHER" id="PTHR22744:SF14">
    <property type="entry name" value="BTB DOMAIN-CONTAINING PROTEIN-RELATED"/>
    <property type="match status" value="1"/>
</dbReference>
<dbReference type="SMART" id="SM00225">
    <property type="entry name" value="BTB"/>
    <property type="match status" value="1"/>
</dbReference>
<name>A0A914GPJ1_GLORO</name>
<organism evidence="2 3">
    <name type="scientific">Globodera rostochiensis</name>
    <name type="common">Golden nematode worm</name>
    <name type="synonym">Heterodera rostochiensis</name>
    <dbReference type="NCBI Taxonomy" id="31243"/>
    <lineage>
        <taxon>Eukaryota</taxon>
        <taxon>Metazoa</taxon>
        <taxon>Ecdysozoa</taxon>
        <taxon>Nematoda</taxon>
        <taxon>Chromadorea</taxon>
        <taxon>Rhabditida</taxon>
        <taxon>Tylenchina</taxon>
        <taxon>Tylenchomorpha</taxon>
        <taxon>Tylenchoidea</taxon>
        <taxon>Heteroderidae</taxon>
        <taxon>Heteroderinae</taxon>
        <taxon>Globodera</taxon>
    </lineage>
</organism>
<dbReference type="InterPro" id="IPR011333">
    <property type="entry name" value="SKP1/BTB/POZ_sf"/>
</dbReference>
<accession>A0A914GPJ1</accession>
<dbReference type="Pfam" id="PF00651">
    <property type="entry name" value="BTB"/>
    <property type="match status" value="1"/>
</dbReference>
<dbReference type="InterPro" id="IPR000210">
    <property type="entry name" value="BTB/POZ_dom"/>
</dbReference>
<feature type="domain" description="BTB" evidence="1">
    <location>
        <begin position="130"/>
        <end position="233"/>
    </location>
</feature>
<dbReference type="Proteomes" id="UP000887572">
    <property type="component" value="Unplaced"/>
</dbReference>
<reference evidence="3" key="1">
    <citation type="submission" date="2022-11" db="UniProtKB">
        <authorList>
            <consortium name="WormBaseParasite"/>
        </authorList>
    </citation>
    <scope>IDENTIFICATION</scope>
</reference>